<dbReference type="EC" id="7.6.2.8" evidence="8"/>
<keyword evidence="3" id="KW-0997">Cell inner membrane</keyword>
<evidence type="ECO:0000256" key="6">
    <source>
        <dbReference type="ARBA" id="ARBA00022967"/>
    </source>
</evidence>
<dbReference type="InterPro" id="IPR027417">
    <property type="entry name" value="P-loop_NTPase"/>
</dbReference>
<dbReference type="SMART" id="SM00382">
    <property type="entry name" value="AAA"/>
    <property type="match status" value="1"/>
</dbReference>
<dbReference type="FunFam" id="3.40.50.300:FF:000462">
    <property type="entry name" value="Vitamin B12 import ATP-binding protein BtuD"/>
    <property type="match status" value="1"/>
</dbReference>
<dbReference type="Gene3D" id="3.40.50.300">
    <property type="entry name" value="P-loop containing nucleotide triphosphate hydrolases"/>
    <property type="match status" value="1"/>
</dbReference>
<dbReference type="NCBIfam" id="NF002981">
    <property type="entry name" value="PRK03695.1"/>
    <property type="match status" value="1"/>
</dbReference>
<dbReference type="GO" id="GO:0005886">
    <property type="term" value="C:plasma membrane"/>
    <property type="evidence" value="ECO:0007669"/>
    <property type="project" value="UniProtKB-SubCell"/>
</dbReference>
<reference evidence="10 11" key="1">
    <citation type="submission" date="2016-10" db="EMBL/GenBank/DDBJ databases">
        <authorList>
            <person name="Varghese N."/>
            <person name="Submissions S."/>
        </authorList>
    </citation>
    <scope>NUCLEOTIDE SEQUENCE [LARGE SCALE GENOMIC DNA]</scope>
    <source>
        <strain evidence="10 11">DSM 5563</strain>
    </source>
</reference>
<evidence type="ECO:0000256" key="8">
    <source>
        <dbReference type="HAMAP-Rule" id="MF_01005"/>
    </source>
</evidence>
<dbReference type="InterPro" id="IPR023693">
    <property type="entry name" value="ABC_transptr_BtuD"/>
</dbReference>
<dbReference type="PANTHER" id="PTHR42734">
    <property type="entry name" value="METAL TRANSPORT SYSTEM ATP-BINDING PROTEIN TM_0124-RELATED"/>
    <property type="match status" value="1"/>
</dbReference>
<gene>
    <name evidence="8" type="primary">btuD</name>
    <name evidence="10" type="ORF">SAMN02745723_102525</name>
</gene>
<dbReference type="GO" id="GO:0015420">
    <property type="term" value="F:ABC-type vitamin B12 transporter activity"/>
    <property type="evidence" value="ECO:0007669"/>
    <property type="project" value="UniProtKB-UniRule"/>
</dbReference>
<evidence type="ECO:0000259" key="9">
    <source>
        <dbReference type="PROSITE" id="PS50893"/>
    </source>
</evidence>
<dbReference type="PROSITE" id="PS00211">
    <property type="entry name" value="ABC_TRANSPORTER_1"/>
    <property type="match status" value="1"/>
</dbReference>
<comment type="catalytic activity">
    <reaction evidence="8">
        <text>an R-cob(III)alamin(out) + ATP + H2O = an R-cob(III)alamin(in) + ADP + phosphate + H(+)</text>
        <dbReference type="Rhea" id="RHEA:17873"/>
        <dbReference type="ChEBI" id="CHEBI:15377"/>
        <dbReference type="ChEBI" id="CHEBI:15378"/>
        <dbReference type="ChEBI" id="CHEBI:30616"/>
        <dbReference type="ChEBI" id="CHEBI:43474"/>
        <dbReference type="ChEBI" id="CHEBI:140785"/>
        <dbReference type="ChEBI" id="CHEBI:456216"/>
        <dbReference type="EC" id="7.6.2.8"/>
    </reaction>
</comment>
<feature type="domain" description="ABC transporter" evidence="9">
    <location>
        <begin position="2"/>
        <end position="234"/>
    </location>
</feature>
<feature type="binding site" evidence="8">
    <location>
        <begin position="30"/>
        <end position="37"/>
    </location>
    <ligand>
        <name>ATP</name>
        <dbReference type="ChEBI" id="CHEBI:30616"/>
    </ligand>
</feature>
<dbReference type="InterPro" id="IPR017871">
    <property type="entry name" value="ABC_transporter-like_CS"/>
</dbReference>
<dbReference type="RefSeq" id="WP_074821462.1">
    <property type="nucleotide sequence ID" value="NZ_FOLW01000002.1"/>
</dbReference>
<evidence type="ECO:0000256" key="3">
    <source>
        <dbReference type="ARBA" id="ARBA00022519"/>
    </source>
</evidence>
<evidence type="ECO:0000313" key="11">
    <source>
        <dbReference type="Proteomes" id="UP000226420"/>
    </source>
</evidence>
<evidence type="ECO:0000256" key="1">
    <source>
        <dbReference type="ARBA" id="ARBA00022448"/>
    </source>
</evidence>
<evidence type="ECO:0000256" key="5">
    <source>
        <dbReference type="ARBA" id="ARBA00022840"/>
    </source>
</evidence>
<comment type="similarity">
    <text evidence="8">Belongs to the ABC transporter superfamily. Vitamin B12 importer (TC 3.A.1.13.1) family.</text>
</comment>
<keyword evidence="6 8" id="KW-1278">Translocase</keyword>
<proteinExistence type="inferred from homology"/>
<dbReference type="GO" id="GO:0005524">
    <property type="term" value="F:ATP binding"/>
    <property type="evidence" value="ECO:0007669"/>
    <property type="project" value="UniProtKB-KW"/>
</dbReference>
<evidence type="ECO:0000256" key="4">
    <source>
        <dbReference type="ARBA" id="ARBA00022741"/>
    </source>
</evidence>
<dbReference type="CDD" id="cd03214">
    <property type="entry name" value="ABC_Iron-Siderophores_B12_Hemin"/>
    <property type="match status" value="1"/>
</dbReference>
<name>A0AAJ5BGM7_9GAMM</name>
<keyword evidence="5 8" id="KW-0067">ATP-binding</keyword>
<evidence type="ECO:0000256" key="2">
    <source>
        <dbReference type="ARBA" id="ARBA00022475"/>
    </source>
</evidence>
<organism evidence="10 11">
    <name type="scientific">Pragia fontium DSM 5563 = ATCC 49100</name>
    <dbReference type="NCBI Taxonomy" id="1122977"/>
    <lineage>
        <taxon>Bacteria</taxon>
        <taxon>Pseudomonadati</taxon>
        <taxon>Pseudomonadota</taxon>
        <taxon>Gammaproteobacteria</taxon>
        <taxon>Enterobacterales</taxon>
        <taxon>Budviciaceae</taxon>
        <taxon>Pragia</taxon>
    </lineage>
</organism>
<keyword evidence="2 8" id="KW-1003">Cell membrane</keyword>
<dbReference type="EMBL" id="FOLW01000002">
    <property type="protein sequence ID" value="SFC50348.1"/>
    <property type="molecule type" value="Genomic_DNA"/>
</dbReference>
<comment type="subunit">
    <text evidence="8">The complex is composed of two ATP-binding proteins (BtuD), two transmembrane proteins (BtuC) and a solute-binding protein (BtuF).</text>
</comment>
<dbReference type="HAMAP" id="MF_01005">
    <property type="entry name" value="BtuD"/>
    <property type="match status" value="1"/>
</dbReference>
<evidence type="ECO:0000256" key="7">
    <source>
        <dbReference type="ARBA" id="ARBA00023136"/>
    </source>
</evidence>
<comment type="caution">
    <text evidence="10">The sequence shown here is derived from an EMBL/GenBank/DDBJ whole genome shotgun (WGS) entry which is preliminary data.</text>
</comment>
<accession>A0AAJ5BGM7</accession>
<comment type="subcellular location">
    <subcellularLocation>
        <location evidence="8">Cell membrane</location>
        <topology evidence="8">Peripheral membrane protein</topology>
    </subcellularLocation>
</comment>
<dbReference type="AlphaFoldDB" id="A0AAJ5BGM7"/>
<keyword evidence="1 8" id="KW-0813">Transport</keyword>
<dbReference type="InterPro" id="IPR003439">
    <property type="entry name" value="ABC_transporter-like_ATP-bd"/>
</dbReference>
<dbReference type="SUPFAM" id="SSF52540">
    <property type="entry name" value="P-loop containing nucleoside triphosphate hydrolases"/>
    <property type="match status" value="1"/>
</dbReference>
<keyword evidence="4 8" id="KW-0547">Nucleotide-binding</keyword>
<keyword evidence="7 8" id="KW-0472">Membrane</keyword>
<dbReference type="PANTHER" id="PTHR42734:SF18">
    <property type="entry name" value="VITAMIN B12 IMPORT ATP-BINDING PROTEIN BTUD"/>
    <property type="match status" value="1"/>
</dbReference>
<dbReference type="InterPro" id="IPR050153">
    <property type="entry name" value="Metal_Ion_Import_ABC"/>
</dbReference>
<evidence type="ECO:0000313" key="10">
    <source>
        <dbReference type="EMBL" id="SFC50348.1"/>
    </source>
</evidence>
<sequence>MLKLTDISLSSRLSGINVSASKGKLIHLIGPNGAGKSTLLAVMAGLLTYQGKAELAGRDIARCSGLQLARLRGYLSQQQENASMMQVFQYIALHQPQNASVEATEQTVAFLAERLDLADKLSRPLTKLSGGEWQRVRLAAIFLQVWPTLNSESQLLLLDEPMNNLDVAQQAALDGLLMQFCAEGRTAIVSAHNLNHTLHHADEAWLLHDGSLMTAGVTAEVMKPKTLENVFNIGFELFQTNSLSWLIPVEKNSID</sequence>
<dbReference type="Proteomes" id="UP000226420">
    <property type="component" value="Unassembled WGS sequence"/>
</dbReference>
<dbReference type="Pfam" id="PF00005">
    <property type="entry name" value="ABC_tran"/>
    <property type="match status" value="1"/>
</dbReference>
<dbReference type="GO" id="GO:0016887">
    <property type="term" value="F:ATP hydrolysis activity"/>
    <property type="evidence" value="ECO:0007669"/>
    <property type="project" value="InterPro"/>
</dbReference>
<comment type="function">
    <text evidence="8">Part of the ABC transporter complex BtuCDF involved in vitamin B12 import. Responsible for energy coupling to the transport system.</text>
</comment>
<dbReference type="InterPro" id="IPR003593">
    <property type="entry name" value="AAA+_ATPase"/>
</dbReference>
<protein>
    <recommendedName>
        <fullName evidence="8">Vitamin B12 import ATP-binding protein BtuD</fullName>
        <ecNumber evidence="8">7.6.2.8</ecNumber>
    </recommendedName>
    <alternativeName>
        <fullName evidence="8">Vitamin B12-transporting ATPase</fullName>
    </alternativeName>
</protein>
<dbReference type="PROSITE" id="PS50893">
    <property type="entry name" value="ABC_TRANSPORTER_2"/>
    <property type="match status" value="1"/>
</dbReference>